<dbReference type="InterPro" id="IPR020476">
    <property type="entry name" value="Nudix_hydrolase"/>
</dbReference>
<evidence type="ECO:0000256" key="3">
    <source>
        <dbReference type="ARBA" id="ARBA00022801"/>
    </source>
</evidence>
<dbReference type="InterPro" id="IPR020084">
    <property type="entry name" value="NUDIX_hydrolase_CS"/>
</dbReference>
<reference evidence="7 8" key="1">
    <citation type="submission" date="2018-11" db="EMBL/GenBank/DDBJ databases">
        <title>Genomes From Bacteria Associated with the Canine Oral Cavity: a Test Case for Automated Genome-Based Taxonomic Assignment.</title>
        <authorList>
            <person name="Coil D.A."/>
            <person name="Jospin G."/>
            <person name="Darling A.E."/>
            <person name="Wallis C."/>
            <person name="Davis I.J."/>
            <person name="Harris S."/>
            <person name="Eisen J.A."/>
            <person name="Holcombe L.J."/>
            <person name="O'Flynn C."/>
        </authorList>
    </citation>
    <scope>NUCLEOTIDE SEQUENCE [LARGE SCALE GENOMIC DNA]</scope>
    <source>
        <strain evidence="7 8">OH2822_COT-296</strain>
    </source>
</reference>
<dbReference type="Pfam" id="PF00293">
    <property type="entry name" value="NUDIX"/>
    <property type="match status" value="1"/>
</dbReference>
<dbReference type="OrthoDB" id="4247482at2"/>
<name>A0A3P1WUK0_9ACTN</name>
<dbReference type="Gene3D" id="3.40.630.30">
    <property type="match status" value="1"/>
</dbReference>
<evidence type="ECO:0000259" key="6">
    <source>
        <dbReference type="PROSITE" id="PS51462"/>
    </source>
</evidence>
<dbReference type="GO" id="GO:0016787">
    <property type="term" value="F:hydrolase activity"/>
    <property type="evidence" value="ECO:0007669"/>
    <property type="project" value="UniProtKB-KW"/>
</dbReference>
<dbReference type="RefSeq" id="WP_125227731.1">
    <property type="nucleotide sequence ID" value="NZ_RQYT01000011.1"/>
</dbReference>
<dbReference type="InterPro" id="IPR000086">
    <property type="entry name" value="NUDIX_hydrolase_dom"/>
</dbReference>
<dbReference type="SUPFAM" id="SSF55811">
    <property type="entry name" value="Nudix"/>
    <property type="match status" value="1"/>
</dbReference>
<dbReference type="EMBL" id="RQYT01000011">
    <property type="protein sequence ID" value="RRD49881.1"/>
    <property type="molecule type" value="Genomic_DNA"/>
</dbReference>
<dbReference type="InterPro" id="IPR015797">
    <property type="entry name" value="NUDIX_hydrolase-like_dom_sf"/>
</dbReference>
<dbReference type="Proteomes" id="UP000280935">
    <property type="component" value="Unassembled WGS sequence"/>
</dbReference>
<proteinExistence type="inferred from homology"/>
<dbReference type="InterPro" id="IPR016181">
    <property type="entry name" value="Acyl_CoA_acyltransferase"/>
</dbReference>
<gene>
    <name evidence="7" type="ORF">EII35_06915</name>
</gene>
<dbReference type="SUPFAM" id="SSF55729">
    <property type="entry name" value="Acyl-CoA N-acyltransferases (Nat)"/>
    <property type="match status" value="1"/>
</dbReference>
<keyword evidence="4" id="KW-0460">Magnesium</keyword>
<comment type="caution">
    <text evidence="7">The sequence shown here is derived from an EMBL/GenBank/DDBJ whole genome shotgun (WGS) entry which is preliminary data.</text>
</comment>
<sequence>MSEFTVHVDIGQGVGRLRWEEQVVDPTTLERAVSLAADDAIIAHNLRRLQCDIPATDRAAMIALHRCGFRREGRLRSALLAPSGQLVDVLIYARLAVDTVYGPHGFSGVMDSVLPTKRVIAHVVFRDPEGRVLLVEPSYKDDWELPGGVVDAGESPRQGLRRELEEELGIDHRVGQPALVDWMPPYLGWGDAIEFLYDGGVLDAGTVASVSVRDPELRSVHWVPRQELPQHVTELTRRRIELILDEAVGMTENGFLVDP</sequence>
<evidence type="ECO:0000256" key="1">
    <source>
        <dbReference type="ARBA" id="ARBA00001946"/>
    </source>
</evidence>
<dbReference type="Gene3D" id="3.90.79.10">
    <property type="entry name" value="Nucleoside Triphosphate Pyrophosphohydrolase"/>
    <property type="match status" value="1"/>
</dbReference>
<comment type="cofactor">
    <cofactor evidence="1">
        <name>Mg(2+)</name>
        <dbReference type="ChEBI" id="CHEBI:18420"/>
    </cofactor>
</comment>
<keyword evidence="3 5" id="KW-0378">Hydrolase</keyword>
<evidence type="ECO:0000313" key="7">
    <source>
        <dbReference type="EMBL" id="RRD49881.1"/>
    </source>
</evidence>
<feature type="domain" description="Nudix hydrolase" evidence="6">
    <location>
        <begin position="115"/>
        <end position="245"/>
    </location>
</feature>
<dbReference type="PANTHER" id="PTHR43046:SF12">
    <property type="entry name" value="GDP-MANNOSE MANNOSYL HYDROLASE"/>
    <property type="match status" value="1"/>
</dbReference>
<evidence type="ECO:0000313" key="8">
    <source>
        <dbReference type="Proteomes" id="UP000280935"/>
    </source>
</evidence>
<protein>
    <submittedName>
        <fullName evidence="7">NUDIX hydrolase</fullName>
    </submittedName>
</protein>
<evidence type="ECO:0000256" key="2">
    <source>
        <dbReference type="ARBA" id="ARBA00005582"/>
    </source>
</evidence>
<dbReference type="PANTHER" id="PTHR43046">
    <property type="entry name" value="GDP-MANNOSE MANNOSYL HYDROLASE"/>
    <property type="match status" value="1"/>
</dbReference>
<dbReference type="PROSITE" id="PS51462">
    <property type="entry name" value="NUDIX"/>
    <property type="match status" value="1"/>
</dbReference>
<organism evidence="7 8">
    <name type="scientific">Arachnia propionica</name>
    <dbReference type="NCBI Taxonomy" id="1750"/>
    <lineage>
        <taxon>Bacteria</taxon>
        <taxon>Bacillati</taxon>
        <taxon>Actinomycetota</taxon>
        <taxon>Actinomycetes</taxon>
        <taxon>Propionibacteriales</taxon>
        <taxon>Propionibacteriaceae</taxon>
        <taxon>Arachnia</taxon>
    </lineage>
</organism>
<comment type="similarity">
    <text evidence="2 5">Belongs to the Nudix hydrolase family.</text>
</comment>
<accession>A0A3P1WUK0</accession>
<dbReference type="CDD" id="cd18876">
    <property type="entry name" value="NUDIX_Hydrolase"/>
    <property type="match status" value="1"/>
</dbReference>
<dbReference type="AlphaFoldDB" id="A0A3P1WUK0"/>
<evidence type="ECO:0000256" key="5">
    <source>
        <dbReference type="RuleBase" id="RU003476"/>
    </source>
</evidence>
<dbReference type="PRINTS" id="PR00502">
    <property type="entry name" value="NUDIXFAMILY"/>
</dbReference>
<evidence type="ECO:0000256" key="4">
    <source>
        <dbReference type="ARBA" id="ARBA00022842"/>
    </source>
</evidence>
<dbReference type="PROSITE" id="PS00893">
    <property type="entry name" value="NUDIX_BOX"/>
    <property type="match status" value="1"/>
</dbReference>